<feature type="compositionally biased region" description="Polar residues" evidence="1">
    <location>
        <begin position="481"/>
        <end position="494"/>
    </location>
</feature>
<feature type="compositionally biased region" description="Polar residues" evidence="1">
    <location>
        <begin position="342"/>
        <end position="364"/>
    </location>
</feature>
<dbReference type="GO" id="GO:0008017">
    <property type="term" value="F:microtubule binding"/>
    <property type="evidence" value="ECO:0007669"/>
    <property type="project" value="InterPro"/>
</dbReference>
<name>A0A067L6S8_JATCU</name>
<dbReference type="PANTHER" id="PTHR33737">
    <property type="entry name" value="OS05G0121800 PROTEIN"/>
    <property type="match status" value="1"/>
</dbReference>
<feature type="region of interest" description="Disordered" evidence="1">
    <location>
        <begin position="1334"/>
        <end position="1354"/>
    </location>
</feature>
<feature type="region of interest" description="Disordered" evidence="1">
    <location>
        <begin position="170"/>
        <end position="190"/>
    </location>
</feature>
<evidence type="ECO:0000256" key="1">
    <source>
        <dbReference type="SAM" id="MobiDB-lite"/>
    </source>
</evidence>
<evidence type="ECO:0000313" key="2">
    <source>
        <dbReference type="EMBL" id="KDP44127.1"/>
    </source>
</evidence>
<feature type="compositionally biased region" description="Polar residues" evidence="1">
    <location>
        <begin position="287"/>
        <end position="316"/>
    </location>
</feature>
<feature type="compositionally biased region" description="Low complexity" evidence="1">
    <location>
        <begin position="265"/>
        <end position="286"/>
    </location>
</feature>
<dbReference type="InterPro" id="IPR045882">
    <property type="entry name" value="GPT1/2"/>
</dbReference>
<evidence type="ECO:0000313" key="3">
    <source>
        <dbReference type="Proteomes" id="UP000027138"/>
    </source>
</evidence>
<reference evidence="2 3" key="1">
    <citation type="journal article" date="2014" name="PLoS ONE">
        <title>Global Analysis of Gene Expression Profiles in Physic Nut (Jatropha curcas L.) Seedlings Exposed to Salt Stress.</title>
        <authorList>
            <person name="Zhang L."/>
            <person name="Zhang C."/>
            <person name="Wu P."/>
            <person name="Chen Y."/>
            <person name="Li M."/>
            <person name="Jiang H."/>
            <person name="Wu G."/>
        </authorList>
    </citation>
    <scope>NUCLEOTIDE SEQUENCE [LARGE SCALE GENOMIC DNA]</scope>
    <source>
        <strain evidence="3">cv. GZQX0401</strain>
        <tissue evidence="2">Young leaves</tissue>
    </source>
</reference>
<feature type="region of interest" description="Disordered" evidence="1">
    <location>
        <begin position="1266"/>
        <end position="1289"/>
    </location>
</feature>
<dbReference type="Proteomes" id="UP000027138">
    <property type="component" value="Unassembled WGS sequence"/>
</dbReference>
<keyword evidence="3" id="KW-1185">Reference proteome</keyword>
<feature type="compositionally biased region" description="Low complexity" evidence="1">
    <location>
        <begin position="37"/>
        <end position="50"/>
    </location>
</feature>
<feature type="compositionally biased region" description="Polar residues" evidence="1">
    <location>
        <begin position="239"/>
        <end position="250"/>
    </location>
</feature>
<dbReference type="EMBL" id="KK914256">
    <property type="protein sequence ID" value="KDP44127.1"/>
    <property type="molecule type" value="Genomic_DNA"/>
</dbReference>
<feature type="compositionally biased region" description="Polar residues" evidence="1">
    <location>
        <begin position="1334"/>
        <end position="1346"/>
    </location>
</feature>
<proteinExistence type="predicted"/>
<gene>
    <name evidence="2" type="ORF">JCGZ_05594</name>
</gene>
<dbReference type="PANTHER" id="PTHR33737:SF19">
    <property type="entry name" value="BNAA10G12980D PROTEIN"/>
    <property type="match status" value="1"/>
</dbReference>
<sequence>MESDLSLVEMSGEDDSLLSMANDDVSFSNGNSYFSCSPLLRIPRSTRSPRLPSPLEPSSSSCEDSTYNNNNVNKENVSSDKSEVPKLSIEPQKMKRKKKGGGVLDPLELSMLSGNLGKSNGETLSVIHEGRESMSGELDSVSDSSDLQALEDNLFKELPSSTLNEGRKIAGTLSPKLGSSTRDKRGPAFSATKRKVLQAQDINRSAAKRSGCPRPVASSSYPFYTIFVWSCMFDGLQNPSKPPNINTTKVATKDSRVSKLLATKSDPSALSSTSRSSTTSASHSKSNYNSKPVNSQKNVGLKSTSTNTKTARNNAKSVPAGKPNVKSTAQQARRNVVKVSSVPETHSSSNLQLPQVRQANNSSEVVPAAAHPSTANDSNTSKIAVSFSQNASSNGGNMQHIQPQTTKPTGLRMPSPSLGFFGQMPSHFSSPFLICEIALQSKPSGSYSLLQRSSQSCNLPESNIPNFSKASALNPIHQRPSRPSGNTSACPSKSHSVASTVDAASCGKIKTNLGLNNMKEVALQEKHNSESNYIMNHQQQMQNYHNDVDPQSLRQAEPCKIKRISCMDHIAQQSNNNEFSLECDPCEQLEKDSDSSIVDVSISSTDSSGASLDYLQSMPPLCLPVEDEDPCKANNKIVNQLVETQHDASTENQNVCTESRHKDVKNNCDKAASKVHEDQLSGMHEAKPETCKRRKPDTCEVDLISNAQSQGMSSTLFEDRISLEDLNKYNKPNADAGPKVLECDSTSCCLSYCTVLKPRKDGITGIDYESRGLHAGDAQMLVECSKNLMSTSKVDGSNFMTIDDPSAKSAEQAELPNSCPLKEKTSQENYTPLFNGFFLNEKCYEESQEKDVLQNFSSVESIGTDASGGELGSSNFLCSTLPVNEDPGLDKAGESKTGEMECLHVDNDLIDSADGNPVAENALIASTDSKSMVENASTAIYESNALASEGMGKSHMIVAVIAGSITVNDCCPNIGDHSGSELENPHVTSQISSVMQGKVASGMNDIIEHEDAMDDNSDSSATNFTEFSCLKTGNDACYSERGISIQHMDCSSDMHEMKEQPIEQAKLINSFFREAELVNQSRDVFYESKSFESGSQVPQSTDQCEIMENELAGVDNMIKETLGEDSEVQSLHHCLLTDSCNSNVSVSGADKYSLGVDDISRQPKEHPELQNLDQEVGPENHGLCSDDNLLLMNASIESLEKEILENVSGASLEQGNDLPSECTLLLPQMCNVGYNVDKNAEHPSMEPSDENIECSMDCEIRNDYDLDNQARPFNSGSSSETNGDKMPLTANTFNSKPFCVLNEKANETLNRSIQQAIEVNLLENDIFPAESEVNIHQSNGGNNSELQDGLASAVSSEVVEDATVSHKESVDEDKQDALVARPPPNAVPFSDEWLAAFEAAGEEILAKKSGAVQNSPPDKSLPEPGPWSPVQNPIS</sequence>
<feature type="region of interest" description="Disordered" evidence="1">
    <location>
        <begin position="37"/>
        <end position="102"/>
    </location>
</feature>
<protein>
    <submittedName>
        <fullName evidence="2">Uncharacterized protein</fullName>
    </submittedName>
</protein>
<feature type="region of interest" description="Disordered" evidence="1">
    <location>
        <begin position="1407"/>
        <end position="1435"/>
    </location>
</feature>
<feature type="region of interest" description="Disordered" evidence="1">
    <location>
        <begin position="239"/>
        <end position="364"/>
    </location>
</feature>
<organism evidence="2 3">
    <name type="scientific">Jatropha curcas</name>
    <name type="common">Barbados nut</name>
    <dbReference type="NCBI Taxonomy" id="180498"/>
    <lineage>
        <taxon>Eukaryota</taxon>
        <taxon>Viridiplantae</taxon>
        <taxon>Streptophyta</taxon>
        <taxon>Embryophyta</taxon>
        <taxon>Tracheophyta</taxon>
        <taxon>Spermatophyta</taxon>
        <taxon>Magnoliopsida</taxon>
        <taxon>eudicotyledons</taxon>
        <taxon>Gunneridae</taxon>
        <taxon>Pentapetalae</taxon>
        <taxon>rosids</taxon>
        <taxon>fabids</taxon>
        <taxon>Malpighiales</taxon>
        <taxon>Euphorbiaceae</taxon>
        <taxon>Crotonoideae</taxon>
        <taxon>Jatropheae</taxon>
        <taxon>Jatropha</taxon>
    </lineage>
</organism>
<accession>A0A067L6S8</accession>
<dbReference type="OrthoDB" id="1931260at2759"/>
<feature type="compositionally biased region" description="Polar residues" evidence="1">
    <location>
        <begin position="1271"/>
        <end position="1281"/>
    </location>
</feature>
<feature type="region of interest" description="Disordered" evidence="1">
    <location>
        <begin position="474"/>
        <end position="494"/>
    </location>
</feature>